<keyword evidence="4" id="KW-1185">Reference proteome</keyword>
<dbReference type="GO" id="GO:0003677">
    <property type="term" value="F:DNA binding"/>
    <property type="evidence" value="ECO:0007669"/>
    <property type="project" value="InterPro"/>
</dbReference>
<evidence type="ECO:0000259" key="1">
    <source>
        <dbReference type="PROSITE" id="PS51736"/>
    </source>
</evidence>
<name>A0A371JGZ0_9FIRM</name>
<dbReference type="Gene3D" id="3.90.1750.20">
    <property type="entry name" value="Putative Large Serine Recombinase, Chain B, Domain 2"/>
    <property type="match status" value="1"/>
</dbReference>
<accession>A0A371JGZ0</accession>
<evidence type="ECO:0000313" key="4">
    <source>
        <dbReference type="Proteomes" id="UP000216411"/>
    </source>
</evidence>
<dbReference type="InterPro" id="IPR038109">
    <property type="entry name" value="DNA_bind_recomb_sf"/>
</dbReference>
<dbReference type="RefSeq" id="WP_094377231.1">
    <property type="nucleotide sequence ID" value="NZ_NOKA02000007.1"/>
</dbReference>
<dbReference type="Proteomes" id="UP000216411">
    <property type="component" value="Unassembled WGS sequence"/>
</dbReference>
<dbReference type="PANTHER" id="PTHR30461:SF23">
    <property type="entry name" value="DNA RECOMBINASE-RELATED"/>
    <property type="match status" value="1"/>
</dbReference>
<dbReference type="InterPro" id="IPR011109">
    <property type="entry name" value="DNA_bind_recombinase_dom"/>
</dbReference>
<dbReference type="PROSITE" id="PS51736">
    <property type="entry name" value="RECOMBINASES_3"/>
    <property type="match status" value="1"/>
</dbReference>
<feature type="domain" description="Recombinase" evidence="2">
    <location>
        <begin position="181"/>
        <end position="322"/>
    </location>
</feature>
<dbReference type="SUPFAM" id="SSF53041">
    <property type="entry name" value="Resolvase-like"/>
    <property type="match status" value="1"/>
</dbReference>
<dbReference type="InterPro" id="IPR050639">
    <property type="entry name" value="SSR_resolvase"/>
</dbReference>
<dbReference type="GO" id="GO:0000150">
    <property type="term" value="F:DNA strand exchange activity"/>
    <property type="evidence" value="ECO:0007669"/>
    <property type="project" value="InterPro"/>
</dbReference>
<sequence>MARHVRNVLLDEELDDKQVRDTKAIAAIYARKSVDDKDSLEMQIEMLKEYVYESEDLVLYNIYSDNGFTGTNFDRPAFVKMIDEMKLGKFNTIVVKDGSRLGRNYLEAGLYMESTFPMYNVRFISVNDHYDSEDIGCEKDGISVPLKNIMNEQYSKDLSRKLSSAFRVRQMEGKFIGGLTTYGYLKYEKDRNKLVIDEDVAPIIRMIFQSKLEGMSDGAIANELNDKEVLSPFAYRYSMGLVKAEKYKNIPWRRGTIVQMLTNPIYVGHMVQGRNRQSLSMHEKKHRTPENEWIVIENTHDAIVNETLYVAVQSIINERKKKYTNKPANEGDKTINLLRGKIFCADCGRAMEIGKSKSKSAVNRYYRCKLYNETAGRSCSLKSVKKEVVDEYVYATIKYHMDIFSDAEKMIQEMNVTEKASQKKKECLDKIEQIKRERLKIITLAGGLYEDYEQKILNDEEYTFIKEEYDSKIKAYDVQLDELKKYADSYKNVFAGNKDLHNKISSFVKCKQLNREMVETFISRVEVADASRIKIVMNCKDEIERILKILERRRMESYESS</sequence>
<evidence type="ECO:0000259" key="2">
    <source>
        <dbReference type="PROSITE" id="PS51737"/>
    </source>
</evidence>
<gene>
    <name evidence="3" type="ORF">CG710_006835</name>
</gene>
<dbReference type="Gene3D" id="3.40.50.1390">
    <property type="entry name" value="Resolvase, N-terminal catalytic domain"/>
    <property type="match status" value="1"/>
</dbReference>
<evidence type="ECO:0000313" key="3">
    <source>
        <dbReference type="EMBL" id="RDY32009.1"/>
    </source>
</evidence>
<dbReference type="InterPro" id="IPR036162">
    <property type="entry name" value="Resolvase-like_N_sf"/>
</dbReference>
<feature type="domain" description="Resolvase/invertase-type recombinase catalytic" evidence="1">
    <location>
        <begin position="25"/>
        <end position="173"/>
    </location>
</feature>
<protein>
    <recommendedName>
        <fullName evidence="5">DNA invertase Pin-like site-specific DNA recombinase</fullName>
    </recommendedName>
</protein>
<dbReference type="Pfam" id="PF13408">
    <property type="entry name" value="Zn_ribbon_recom"/>
    <property type="match status" value="1"/>
</dbReference>
<dbReference type="Pfam" id="PF00239">
    <property type="entry name" value="Resolvase"/>
    <property type="match status" value="1"/>
</dbReference>
<dbReference type="SMART" id="SM00857">
    <property type="entry name" value="Resolvase"/>
    <property type="match status" value="1"/>
</dbReference>
<proteinExistence type="predicted"/>
<dbReference type="PROSITE" id="PS51737">
    <property type="entry name" value="RECOMBINASE_DNA_BIND"/>
    <property type="match status" value="1"/>
</dbReference>
<comment type="caution">
    <text evidence="3">The sequence shown here is derived from an EMBL/GenBank/DDBJ whole genome shotgun (WGS) entry which is preliminary data.</text>
</comment>
<dbReference type="EMBL" id="NOKA02000007">
    <property type="protein sequence ID" value="RDY32009.1"/>
    <property type="molecule type" value="Genomic_DNA"/>
</dbReference>
<dbReference type="InterPro" id="IPR025827">
    <property type="entry name" value="Zn_ribbon_recom_dom"/>
</dbReference>
<dbReference type="Pfam" id="PF07508">
    <property type="entry name" value="Recombinase"/>
    <property type="match status" value="1"/>
</dbReference>
<dbReference type="PANTHER" id="PTHR30461">
    <property type="entry name" value="DNA-INVERTASE FROM LAMBDOID PROPHAGE"/>
    <property type="match status" value="1"/>
</dbReference>
<dbReference type="InterPro" id="IPR006119">
    <property type="entry name" value="Resolv_N"/>
</dbReference>
<evidence type="ECO:0008006" key="5">
    <source>
        <dbReference type="Google" id="ProtNLM"/>
    </source>
</evidence>
<dbReference type="OrthoDB" id="9784557at2"/>
<reference evidence="3 4" key="1">
    <citation type="journal article" date="2017" name="Genome Announc.">
        <title>Draft Genome Sequence of a Sporulating and Motile Strain of Lachnotalea glycerini Isolated from Water in Quebec City, Canada.</title>
        <authorList>
            <person name="Maheux A.F."/>
            <person name="Boudreau D.K."/>
            <person name="Berube E."/>
            <person name="Boissinot M."/>
            <person name="Raymond F."/>
            <person name="Brodeur S."/>
            <person name="Corbeil J."/>
            <person name="Isabel S."/>
            <person name="Omar R.F."/>
            <person name="Bergeron M.G."/>
        </authorList>
    </citation>
    <scope>NUCLEOTIDE SEQUENCE [LARGE SCALE GENOMIC DNA]</scope>
    <source>
        <strain evidence="3 4">CCRI-19302</strain>
    </source>
</reference>
<organism evidence="3 4">
    <name type="scientific">Lachnotalea glycerini</name>
    <dbReference type="NCBI Taxonomy" id="1763509"/>
    <lineage>
        <taxon>Bacteria</taxon>
        <taxon>Bacillati</taxon>
        <taxon>Bacillota</taxon>
        <taxon>Clostridia</taxon>
        <taxon>Lachnospirales</taxon>
        <taxon>Lachnospiraceae</taxon>
        <taxon>Lachnotalea</taxon>
    </lineage>
</organism>
<dbReference type="AlphaFoldDB" id="A0A371JGZ0"/>